<evidence type="ECO:0000256" key="2">
    <source>
        <dbReference type="ARBA" id="ARBA00022723"/>
    </source>
</evidence>
<dbReference type="InterPro" id="IPR050341">
    <property type="entry name" value="PP1_catalytic_subunit"/>
</dbReference>
<dbReference type="Pfam" id="PF00149">
    <property type="entry name" value="Metallophos"/>
    <property type="match status" value="1"/>
</dbReference>
<accession>A0A1I8EWS4</accession>
<keyword evidence="4" id="KW-0904">Protein phosphatase</keyword>
<dbReference type="InterPro" id="IPR004843">
    <property type="entry name" value="Calcineurin-like_PHP"/>
</dbReference>
<sequence>MSSQTDFSLSSENYASTMRMASLRCPLRPCTQQTLELYMSRVIQLMSGTNRIHTTFEHHEIIEIIHGCLTIFADEPTLLQFPLPENGLVIIGDLHGDAFCLLKAFEFYGFPPNITYLFLGDILDRGPMQNEILLFVFLMKLRWPEYVYLLRGNHELYDLTKQYFKNQCLTDYNNPSTFIYINQLFDYLPLAAIVSDYFFFCHAGVSQWMTCRANIANIPRPTDLNNMKILEGCIITDILWSDPKANQKLPFDLSERGCCYSFNREALHAVLRALNVRTLIRGHQIIPEDNFGDGSCITVHTATRENVGCNACKYFSSFRNTGTIKIVRKDDGKFVMEKRIAKIKCRKTMINLCDTVYALLCESLQRSRLNRIVLKCQWCRKAYPRNITRRIRNSGITEVTLWISRYALRYAQYDEIFHLFVTSSDFELVETLANDVDPGLLEIQQRRSKPNLLKRTSWHVRNMLRHAIGLRDLPSLDDTDKKVAKNLIAKSKKNHWHFSFLVAIIDFWSGYECAWNLNFSKCHQAVIAVYVDKKGWNDVDPANSSGSS</sequence>
<organism evidence="10">
    <name type="scientific">Wuchereria bancrofti</name>
    <dbReference type="NCBI Taxonomy" id="6293"/>
    <lineage>
        <taxon>Eukaryota</taxon>
        <taxon>Metazoa</taxon>
        <taxon>Ecdysozoa</taxon>
        <taxon>Nematoda</taxon>
        <taxon>Chromadorea</taxon>
        <taxon>Rhabditida</taxon>
        <taxon>Spirurina</taxon>
        <taxon>Spiruromorpha</taxon>
        <taxon>Filarioidea</taxon>
        <taxon>Onchocercidae</taxon>
        <taxon>Wuchereria</taxon>
    </lineage>
</organism>
<dbReference type="PANTHER" id="PTHR11668:SF300">
    <property type="entry name" value="SERINE_THREONINE-PROTEIN PHOSPHATASE"/>
    <property type="match status" value="1"/>
</dbReference>
<evidence type="ECO:0000256" key="4">
    <source>
        <dbReference type="ARBA" id="ARBA00022912"/>
    </source>
</evidence>
<evidence type="ECO:0000256" key="5">
    <source>
        <dbReference type="ARBA" id="ARBA00023211"/>
    </source>
</evidence>
<keyword evidence="5" id="KW-0464">Manganese</keyword>
<dbReference type="STRING" id="6293.A0A1I8EWS4"/>
<dbReference type="GO" id="GO:0046872">
    <property type="term" value="F:metal ion binding"/>
    <property type="evidence" value="ECO:0007669"/>
    <property type="project" value="UniProtKB-KW"/>
</dbReference>
<dbReference type="EC" id="3.1.3.16" evidence="8"/>
<comment type="cofactor">
    <cofactor evidence="1">
        <name>Mn(2+)</name>
        <dbReference type="ChEBI" id="CHEBI:29035"/>
    </cofactor>
</comment>
<proteinExistence type="inferred from homology"/>
<keyword evidence="3 8" id="KW-0378">Hydrolase</keyword>
<dbReference type="SUPFAM" id="SSF56300">
    <property type="entry name" value="Metallo-dependent phosphatases"/>
    <property type="match status" value="1"/>
</dbReference>
<evidence type="ECO:0000256" key="1">
    <source>
        <dbReference type="ARBA" id="ARBA00001936"/>
    </source>
</evidence>
<feature type="domain" description="Serine/threonine specific protein phosphatases" evidence="9">
    <location>
        <begin position="150"/>
        <end position="155"/>
    </location>
</feature>
<name>A0A1I8EWS4_WUCBA</name>
<reference evidence="10" key="1">
    <citation type="submission" date="2016-11" db="UniProtKB">
        <authorList>
            <consortium name="WormBaseParasite"/>
        </authorList>
    </citation>
    <scope>IDENTIFICATION</scope>
    <source>
        <strain evidence="10">pt0022</strain>
    </source>
</reference>
<dbReference type="Gene3D" id="3.60.21.10">
    <property type="match status" value="1"/>
</dbReference>
<evidence type="ECO:0000256" key="6">
    <source>
        <dbReference type="ARBA" id="ARBA00047761"/>
    </source>
</evidence>
<keyword evidence="2" id="KW-0479">Metal-binding</keyword>
<evidence type="ECO:0000313" key="10">
    <source>
        <dbReference type="WBParaSite" id="maker-PairedContig_5588-snap-gene-0.2-mRNA-1"/>
    </source>
</evidence>
<dbReference type="PRINTS" id="PR00114">
    <property type="entry name" value="STPHPHTASE"/>
</dbReference>
<dbReference type="SMART" id="SM00156">
    <property type="entry name" value="PP2Ac"/>
    <property type="match status" value="1"/>
</dbReference>
<protein>
    <recommendedName>
        <fullName evidence="8">Serine/threonine-protein phosphatase</fullName>
        <ecNumber evidence="8">3.1.3.16</ecNumber>
    </recommendedName>
</protein>
<dbReference type="GO" id="GO:0004722">
    <property type="term" value="F:protein serine/threonine phosphatase activity"/>
    <property type="evidence" value="ECO:0007669"/>
    <property type="project" value="UniProtKB-EC"/>
</dbReference>
<dbReference type="CDD" id="cd00144">
    <property type="entry name" value="MPP_PPP_family"/>
    <property type="match status" value="1"/>
</dbReference>
<comment type="catalytic activity">
    <reaction evidence="6">
        <text>O-phospho-L-seryl-[protein] + H2O = L-seryl-[protein] + phosphate</text>
        <dbReference type="Rhea" id="RHEA:20629"/>
        <dbReference type="Rhea" id="RHEA-COMP:9863"/>
        <dbReference type="Rhea" id="RHEA-COMP:11604"/>
        <dbReference type="ChEBI" id="CHEBI:15377"/>
        <dbReference type="ChEBI" id="CHEBI:29999"/>
        <dbReference type="ChEBI" id="CHEBI:43474"/>
        <dbReference type="ChEBI" id="CHEBI:83421"/>
        <dbReference type="EC" id="3.1.3.16"/>
    </reaction>
</comment>
<evidence type="ECO:0000256" key="3">
    <source>
        <dbReference type="ARBA" id="ARBA00022801"/>
    </source>
</evidence>
<dbReference type="GO" id="GO:0005634">
    <property type="term" value="C:nucleus"/>
    <property type="evidence" value="ECO:0007669"/>
    <property type="project" value="TreeGrafter"/>
</dbReference>
<evidence type="ECO:0000256" key="8">
    <source>
        <dbReference type="RuleBase" id="RU004273"/>
    </source>
</evidence>
<evidence type="ECO:0000259" key="9">
    <source>
        <dbReference type="PROSITE" id="PS00125"/>
    </source>
</evidence>
<dbReference type="InterPro" id="IPR006186">
    <property type="entry name" value="Ser/Thr-sp_prot-phosphatase"/>
</dbReference>
<comment type="similarity">
    <text evidence="8">Belongs to the PPP phosphatase family.</text>
</comment>
<dbReference type="InterPro" id="IPR029052">
    <property type="entry name" value="Metallo-depent_PP-like"/>
</dbReference>
<evidence type="ECO:0000256" key="7">
    <source>
        <dbReference type="ARBA" id="ARBA00048336"/>
    </source>
</evidence>
<dbReference type="AlphaFoldDB" id="A0A1I8EWS4"/>
<dbReference type="GO" id="GO:0005737">
    <property type="term" value="C:cytoplasm"/>
    <property type="evidence" value="ECO:0007669"/>
    <property type="project" value="TreeGrafter"/>
</dbReference>
<dbReference type="PROSITE" id="PS00125">
    <property type="entry name" value="SER_THR_PHOSPHATASE"/>
    <property type="match status" value="1"/>
</dbReference>
<comment type="catalytic activity">
    <reaction evidence="7 8">
        <text>O-phospho-L-threonyl-[protein] + H2O = L-threonyl-[protein] + phosphate</text>
        <dbReference type="Rhea" id="RHEA:47004"/>
        <dbReference type="Rhea" id="RHEA-COMP:11060"/>
        <dbReference type="Rhea" id="RHEA-COMP:11605"/>
        <dbReference type="ChEBI" id="CHEBI:15377"/>
        <dbReference type="ChEBI" id="CHEBI:30013"/>
        <dbReference type="ChEBI" id="CHEBI:43474"/>
        <dbReference type="ChEBI" id="CHEBI:61977"/>
        <dbReference type="EC" id="3.1.3.16"/>
    </reaction>
</comment>
<dbReference type="WBParaSite" id="maker-PairedContig_5588-snap-gene-0.2-mRNA-1">
    <property type="protein sequence ID" value="maker-PairedContig_5588-snap-gene-0.2-mRNA-1"/>
    <property type="gene ID" value="maker-PairedContig_5588-snap-gene-0.2"/>
</dbReference>
<dbReference type="PANTHER" id="PTHR11668">
    <property type="entry name" value="SERINE/THREONINE PROTEIN PHOSPHATASE"/>
    <property type="match status" value="1"/>
</dbReference>